<dbReference type="Proteomes" id="UP000533476">
    <property type="component" value="Unassembled WGS sequence"/>
</dbReference>
<reference evidence="9 10" key="1">
    <citation type="submission" date="2020-04" db="EMBL/GenBank/DDBJ databases">
        <authorList>
            <person name="Zhang R."/>
            <person name="Schippers A."/>
        </authorList>
    </citation>
    <scope>NUCLEOTIDE SEQUENCE [LARGE SCALE GENOMIC DNA]</scope>
    <source>
        <strain evidence="9 10">DSM 109850</strain>
    </source>
</reference>
<keyword evidence="3" id="KW-0548">Nucleotidyltransferase</keyword>
<protein>
    <submittedName>
        <fullName evidence="9">DNA polymerase</fullName>
    </submittedName>
</protein>
<keyword evidence="5" id="KW-0547">Nucleotide-binding</keyword>
<sequence length="106" mass="11923">MGIPRSNLPIDLRLNQVEKICQDFGVQDLRIFGSVLRADFHGQSDIDVLCTLRPNSSARGLGWIDLLLALEDVWGRSVDLVKPHLLDPMIREDVLREAQTIYVAPS</sequence>
<evidence type="ECO:0000313" key="10">
    <source>
        <dbReference type="Proteomes" id="UP000533476"/>
    </source>
</evidence>
<keyword evidence="2" id="KW-0808">Transferase</keyword>
<evidence type="ECO:0000313" key="9">
    <source>
        <dbReference type="EMBL" id="NMP24715.1"/>
    </source>
</evidence>
<name>A0A7Y0L7M6_9FIRM</name>
<evidence type="ECO:0000256" key="3">
    <source>
        <dbReference type="ARBA" id="ARBA00022695"/>
    </source>
</evidence>
<dbReference type="GO" id="GO:0005524">
    <property type="term" value="F:ATP binding"/>
    <property type="evidence" value="ECO:0007669"/>
    <property type="project" value="UniProtKB-KW"/>
</dbReference>
<comment type="caution">
    <text evidence="9">The sequence shown here is derived from an EMBL/GenBank/DDBJ whole genome shotgun (WGS) entry which is preliminary data.</text>
</comment>
<proteinExistence type="predicted"/>
<dbReference type="PANTHER" id="PTHR33571">
    <property type="entry name" value="SSL8005 PROTEIN"/>
    <property type="match status" value="1"/>
</dbReference>
<keyword evidence="6" id="KW-0067">ATP-binding</keyword>
<dbReference type="Pfam" id="PF18765">
    <property type="entry name" value="Polbeta"/>
    <property type="match status" value="1"/>
</dbReference>
<gene>
    <name evidence="9" type="ORF">HIJ39_20620</name>
</gene>
<evidence type="ECO:0000256" key="5">
    <source>
        <dbReference type="ARBA" id="ARBA00022741"/>
    </source>
</evidence>
<keyword evidence="10" id="KW-1185">Reference proteome</keyword>
<dbReference type="SUPFAM" id="SSF81301">
    <property type="entry name" value="Nucleotidyltransferase"/>
    <property type="match status" value="1"/>
</dbReference>
<dbReference type="AlphaFoldDB" id="A0A7Y0L7M6"/>
<dbReference type="InterPro" id="IPR043519">
    <property type="entry name" value="NT_sf"/>
</dbReference>
<dbReference type="Gene3D" id="3.30.460.10">
    <property type="entry name" value="Beta Polymerase, domain 2"/>
    <property type="match status" value="1"/>
</dbReference>
<dbReference type="GO" id="GO:0016779">
    <property type="term" value="F:nucleotidyltransferase activity"/>
    <property type="evidence" value="ECO:0007669"/>
    <property type="project" value="UniProtKB-KW"/>
</dbReference>
<accession>A0A7Y0L7M6</accession>
<dbReference type="PANTHER" id="PTHR33571:SF12">
    <property type="entry name" value="BSL3053 PROTEIN"/>
    <property type="match status" value="1"/>
</dbReference>
<keyword evidence="7" id="KW-0460">Magnesium</keyword>
<organism evidence="9 10">
    <name type="scientific">Sulfobacillus harzensis</name>
    <dbReference type="NCBI Taxonomy" id="2729629"/>
    <lineage>
        <taxon>Bacteria</taxon>
        <taxon>Bacillati</taxon>
        <taxon>Bacillota</taxon>
        <taxon>Clostridia</taxon>
        <taxon>Eubacteriales</taxon>
        <taxon>Clostridiales Family XVII. Incertae Sedis</taxon>
        <taxon>Sulfobacillus</taxon>
    </lineage>
</organism>
<comment type="cofactor">
    <cofactor evidence="1">
        <name>Mg(2+)</name>
        <dbReference type="ChEBI" id="CHEBI:18420"/>
    </cofactor>
</comment>
<dbReference type="EMBL" id="JABBVZ010000140">
    <property type="protein sequence ID" value="NMP24715.1"/>
    <property type="molecule type" value="Genomic_DNA"/>
</dbReference>
<dbReference type="CDD" id="cd05403">
    <property type="entry name" value="NT_KNTase_like"/>
    <property type="match status" value="1"/>
</dbReference>
<dbReference type="InterPro" id="IPR052038">
    <property type="entry name" value="Type-VII_TA_antitoxin"/>
</dbReference>
<evidence type="ECO:0000256" key="4">
    <source>
        <dbReference type="ARBA" id="ARBA00022723"/>
    </source>
</evidence>
<evidence type="ECO:0000259" key="8">
    <source>
        <dbReference type="Pfam" id="PF18765"/>
    </source>
</evidence>
<evidence type="ECO:0000256" key="1">
    <source>
        <dbReference type="ARBA" id="ARBA00001946"/>
    </source>
</evidence>
<dbReference type="GO" id="GO:0046872">
    <property type="term" value="F:metal ion binding"/>
    <property type="evidence" value="ECO:0007669"/>
    <property type="project" value="UniProtKB-KW"/>
</dbReference>
<feature type="domain" description="Polymerase beta nucleotidyltransferase" evidence="8">
    <location>
        <begin position="15"/>
        <end position="102"/>
    </location>
</feature>
<evidence type="ECO:0000256" key="7">
    <source>
        <dbReference type="ARBA" id="ARBA00022842"/>
    </source>
</evidence>
<keyword evidence="4" id="KW-0479">Metal-binding</keyword>
<dbReference type="RefSeq" id="WP_169102923.1">
    <property type="nucleotide sequence ID" value="NZ_JABBVZ010000140.1"/>
</dbReference>
<evidence type="ECO:0000256" key="6">
    <source>
        <dbReference type="ARBA" id="ARBA00022840"/>
    </source>
</evidence>
<evidence type="ECO:0000256" key="2">
    <source>
        <dbReference type="ARBA" id="ARBA00022679"/>
    </source>
</evidence>
<dbReference type="InterPro" id="IPR041633">
    <property type="entry name" value="Polbeta"/>
</dbReference>